<keyword evidence="7" id="KW-1185">Reference proteome</keyword>
<dbReference type="RefSeq" id="XP_038978896.1">
    <property type="nucleotide sequence ID" value="XM_039122968.1"/>
</dbReference>
<evidence type="ECO:0000256" key="2">
    <source>
        <dbReference type="ARBA" id="ARBA00023125"/>
    </source>
</evidence>
<evidence type="ECO:0000256" key="3">
    <source>
        <dbReference type="ARBA" id="ARBA00023163"/>
    </source>
</evidence>
<dbReference type="GO" id="GO:0006355">
    <property type="term" value="P:regulation of DNA-templated transcription"/>
    <property type="evidence" value="ECO:0007669"/>
    <property type="project" value="InterPro"/>
</dbReference>
<proteinExistence type="predicted"/>
<gene>
    <name evidence="11" type="primary">LOC120112960</name>
    <name evidence="8" type="synonym">LOC103700047</name>
    <name evidence="9" type="synonym">LOC120112958</name>
    <name evidence="10" type="synonym">LOC120112959</name>
</gene>
<accession>A0A8B9ARN6</accession>
<dbReference type="SUPFAM" id="SSF101941">
    <property type="entry name" value="NAC domain"/>
    <property type="match status" value="1"/>
</dbReference>
<dbReference type="InterPro" id="IPR036093">
    <property type="entry name" value="NAC_dom_sf"/>
</dbReference>
<keyword evidence="2" id="KW-0238">DNA-binding</keyword>
<dbReference type="GeneID" id="120112960"/>
<evidence type="ECO:0000313" key="7">
    <source>
        <dbReference type="Proteomes" id="UP000228380"/>
    </source>
</evidence>
<evidence type="ECO:0000313" key="10">
    <source>
        <dbReference type="RefSeq" id="XP_038989109.1"/>
    </source>
</evidence>
<dbReference type="KEGG" id="pda:120112960"/>
<reference evidence="7" key="1">
    <citation type="journal article" date="2019" name="Nat. Commun.">
        <title>Genome-wide association mapping of date palm fruit traits.</title>
        <authorList>
            <person name="Hazzouri K.M."/>
            <person name="Gros-Balthazard M."/>
            <person name="Flowers J.M."/>
            <person name="Copetti D."/>
            <person name="Lemansour A."/>
            <person name="Lebrun M."/>
            <person name="Masmoudi K."/>
            <person name="Ferrand S."/>
            <person name="Dhar M.I."/>
            <person name="Fresquez Z.A."/>
            <person name="Rosas U."/>
            <person name="Zhang J."/>
            <person name="Talag J."/>
            <person name="Lee S."/>
            <person name="Kudrna D."/>
            <person name="Powell R.F."/>
            <person name="Leitch I.J."/>
            <person name="Krueger R.R."/>
            <person name="Wing R.A."/>
            <person name="Amiri K.M.A."/>
            <person name="Purugganan M.D."/>
        </authorList>
    </citation>
    <scope>NUCLEOTIDE SEQUENCE [LARGE SCALE GENOMIC DNA]</scope>
    <source>
        <strain evidence="7">cv. Khalas</strain>
    </source>
</reference>
<dbReference type="Pfam" id="PF02365">
    <property type="entry name" value="NAM"/>
    <property type="match status" value="1"/>
</dbReference>
<dbReference type="RefSeq" id="XP_038989110.1">
    <property type="nucleotide sequence ID" value="XM_039133182.1"/>
</dbReference>
<dbReference type="PANTHER" id="PTHR31719">
    <property type="entry name" value="NAC TRANSCRIPTION FACTOR 56"/>
    <property type="match status" value="1"/>
</dbReference>
<keyword evidence="4" id="KW-0539">Nucleus</keyword>
<protein>
    <submittedName>
        <fullName evidence="8 9">NAC domain-containing protein 83-like</fullName>
    </submittedName>
</protein>
<dbReference type="KEGG" id="pda:103700047"/>
<evidence type="ECO:0000313" key="9">
    <source>
        <dbReference type="RefSeq" id="XP_038989108.1"/>
    </source>
</evidence>
<evidence type="ECO:0000256" key="4">
    <source>
        <dbReference type="ARBA" id="ARBA00023242"/>
    </source>
</evidence>
<dbReference type="KEGG" id="pda:120112958"/>
<evidence type="ECO:0000259" key="6">
    <source>
        <dbReference type="PROSITE" id="PS51005"/>
    </source>
</evidence>
<dbReference type="RefSeq" id="XP_038989109.1">
    <property type="nucleotide sequence ID" value="XM_039133181.1"/>
</dbReference>
<evidence type="ECO:0000256" key="1">
    <source>
        <dbReference type="ARBA" id="ARBA00023015"/>
    </source>
</evidence>
<name>A0A8B9ARN6_PHODC</name>
<dbReference type="KEGG" id="pda:120112959"/>
<keyword evidence="1" id="KW-0805">Transcription regulation</keyword>
<feature type="compositionally biased region" description="Acidic residues" evidence="5">
    <location>
        <begin position="163"/>
        <end position="183"/>
    </location>
</feature>
<reference evidence="8 9" key="2">
    <citation type="submission" date="2025-04" db="UniProtKB">
        <authorList>
            <consortium name="RefSeq"/>
        </authorList>
    </citation>
    <scope>IDENTIFICATION</scope>
    <source>
        <tissue evidence="8 9">Young leaves</tissue>
    </source>
</reference>
<dbReference type="InterPro" id="IPR003441">
    <property type="entry name" value="NAC-dom"/>
</dbReference>
<dbReference type="Proteomes" id="UP000228380">
    <property type="component" value="Chromosome 13"/>
</dbReference>
<evidence type="ECO:0000313" key="11">
    <source>
        <dbReference type="RefSeq" id="XP_038989110.1"/>
    </source>
</evidence>
<dbReference type="GO" id="GO:0003677">
    <property type="term" value="F:DNA binding"/>
    <property type="evidence" value="ECO:0007669"/>
    <property type="project" value="UniProtKB-KW"/>
</dbReference>
<feature type="domain" description="NAC" evidence="6">
    <location>
        <begin position="7"/>
        <end position="159"/>
    </location>
</feature>
<sequence>MGEKEKFPRGYRFLPTMEELIEYLKEKDSGKPLPTNIIKEVELYNHQPAVLHKRFPNTRIKSRYFFTKLDKRSKNKKHRDRRVKNGGHWICSAGDKPVLTDGGQYTGGVYKTLTYYEGNGRSKKTGWIMKEYRLSEESKQHQPTANQGSDWVLCEIHHKGNTAEDDEASDDSSEEDNEAEQEEPGNAAGLLPDFTHLQHDTVTDIPGFSRVAALLSSGGTGVDRSLLPFGDSHIVPGTGIEDSPPEQPPAPFSCDWITKNPEELESFCNLIQQDFPNLEEDTAWLPLPIQAAPPSNAQLGEQGVNWFC</sequence>
<evidence type="ECO:0000256" key="5">
    <source>
        <dbReference type="SAM" id="MobiDB-lite"/>
    </source>
</evidence>
<evidence type="ECO:0000313" key="8">
    <source>
        <dbReference type="RefSeq" id="XP_038978896.1"/>
    </source>
</evidence>
<feature type="region of interest" description="Disordered" evidence="5">
    <location>
        <begin position="161"/>
        <end position="192"/>
    </location>
</feature>
<dbReference type="OrthoDB" id="774757at2759"/>
<keyword evidence="3" id="KW-0804">Transcription</keyword>
<dbReference type="AlphaFoldDB" id="A0A8B9ARN6"/>
<organism evidence="7 11">
    <name type="scientific">Phoenix dactylifera</name>
    <name type="common">Date palm</name>
    <dbReference type="NCBI Taxonomy" id="42345"/>
    <lineage>
        <taxon>Eukaryota</taxon>
        <taxon>Viridiplantae</taxon>
        <taxon>Streptophyta</taxon>
        <taxon>Embryophyta</taxon>
        <taxon>Tracheophyta</taxon>
        <taxon>Spermatophyta</taxon>
        <taxon>Magnoliopsida</taxon>
        <taxon>Liliopsida</taxon>
        <taxon>Arecaceae</taxon>
        <taxon>Coryphoideae</taxon>
        <taxon>Phoeniceae</taxon>
        <taxon>Phoenix</taxon>
    </lineage>
</organism>
<dbReference type="PROSITE" id="PS51005">
    <property type="entry name" value="NAC"/>
    <property type="match status" value="1"/>
</dbReference>
<dbReference type="Gene3D" id="2.170.150.80">
    <property type="entry name" value="NAC domain"/>
    <property type="match status" value="1"/>
</dbReference>
<dbReference type="PANTHER" id="PTHR31719:SF43">
    <property type="entry name" value="NAC TRANSCRIPTION FACTOR 56"/>
    <property type="match status" value="1"/>
</dbReference>
<dbReference type="RefSeq" id="XP_038989108.1">
    <property type="nucleotide sequence ID" value="XM_039133180.1"/>
</dbReference>